<dbReference type="GO" id="GO:0009847">
    <property type="term" value="P:spore germination"/>
    <property type="evidence" value="ECO:0007669"/>
    <property type="project" value="UniProtKB-UniRule"/>
</dbReference>
<dbReference type="PANTHER" id="PTHR22550">
    <property type="entry name" value="SPORE GERMINATION PROTEIN"/>
    <property type="match status" value="1"/>
</dbReference>
<dbReference type="RefSeq" id="WP_163251933.1">
    <property type="nucleotide sequence ID" value="NZ_JAAIUV010000016.1"/>
</dbReference>
<proteinExistence type="inferred from homology"/>
<reference evidence="6" key="1">
    <citation type="submission" date="2020-02" db="EMBL/GenBank/DDBJ databases">
        <title>Bacillus sedimentmangrovi sp. nov., isolated from sediment of the mangrove ecosystem.</title>
        <authorList>
            <person name="Liu G."/>
        </authorList>
    </citation>
    <scope>NUCLEOTIDE SEQUENCE [LARGE SCALE GENOMIC DNA]</scope>
    <source>
        <strain evidence="6">SgZ-7</strain>
    </source>
</reference>
<organism evidence="6 7">
    <name type="scientific">Neobacillus thermocopriae</name>
    <dbReference type="NCBI Taxonomy" id="1215031"/>
    <lineage>
        <taxon>Bacteria</taxon>
        <taxon>Bacillati</taxon>
        <taxon>Bacillota</taxon>
        <taxon>Bacilli</taxon>
        <taxon>Bacillales</taxon>
        <taxon>Bacillaceae</taxon>
        <taxon>Neobacillus</taxon>
    </lineage>
</organism>
<dbReference type="InterPro" id="IPR004995">
    <property type="entry name" value="Spore_Ger"/>
</dbReference>
<evidence type="ECO:0000256" key="5">
    <source>
        <dbReference type="SAM" id="Phobius"/>
    </source>
</evidence>
<keyword evidence="3 4" id="KW-0472">Membrane</keyword>
<dbReference type="PANTHER" id="PTHR22550:SF5">
    <property type="entry name" value="LEUCINE ZIPPER PROTEIN 4"/>
    <property type="match status" value="1"/>
</dbReference>
<feature type="transmembrane region" description="Helical" evidence="5">
    <location>
        <begin position="379"/>
        <end position="397"/>
    </location>
</feature>
<feature type="transmembrane region" description="Helical" evidence="5">
    <location>
        <begin position="355"/>
        <end position="373"/>
    </location>
</feature>
<dbReference type="InterPro" id="IPR050768">
    <property type="entry name" value="UPF0353/GerABKA_families"/>
</dbReference>
<comment type="subcellular location">
    <subcellularLocation>
        <location evidence="4">Cell membrane</location>
    </subcellularLocation>
    <subcellularLocation>
        <location evidence="1">Membrane</location>
        <topology evidence="1">Multi-pass membrane protein</topology>
    </subcellularLocation>
</comment>
<keyword evidence="5" id="KW-0812">Transmembrane</keyword>
<keyword evidence="5" id="KW-1133">Transmembrane helix</keyword>
<evidence type="ECO:0000256" key="4">
    <source>
        <dbReference type="PIRNR" id="PIRNR005690"/>
    </source>
</evidence>
<keyword evidence="7" id="KW-1185">Reference proteome</keyword>
<protein>
    <submittedName>
        <fullName evidence="6">Spore germination protein</fullName>
    </submittedName>
</protein>
<dbReference type="Pfam" id="PF03323">
    <property type="entry name" value="GerA"/>
    <property type="match status" value="1"/>
</dbReference>
<evidence type="ECO:0000313" key="7">
    <source>
        <dbReference type="Proteomes" id="UP000481621"/>
    </source>
</evidence>
<evidence type="ECO:0000313" key="6">
    <source>
        <dbReference type="EMBL" id="NEX79337.1"/>
    </source>
</evidence>
<dbReference type="AlphaFoldDB" id="A0A6B3TUK9"/>
<accession>A0A6B3TUK9</accession>
<dbReference type="EMBL" id="JAAIUV010000016">
    <property type="protein sequence ID" value="NEX79337.1"/>
    <property type="molecule type" value="Genomic_DNA"/>
</dbReference>
<comment type="similarity">
    <text evidence="2 4">Belongs to the GerABKA family.</text>
</comment>
<evidence type="ECO:0000256" key="1">
    <source>
        <dbReference type="ARBA" id="ARBA00004141"/>
    </source>
</evidence>
<name>A0A6B3TUK9_9BACI</name>
<dbReference type="Proteomes" id="UP000481621">
    <property type="component" value="Unassembled WGS sequence"/>
</dbReference>
<dbReference type="PIRSF" id="PIRSF005690">
    <property type="entry name" value="GerBA"/>
    <property type="match status" value="1"/>
</dbReference>
<comment type="caution">
    <text evidence="6">The sequence shown here is derived from an EMBL/GenBank/DDBJ whole genome shotgun (WGS) entry which is preliminary data.</text>
</comment>
<feature type="transmembrane region" description="Helical" evidence="5">
    <location>
        <begin position="409"/>
        <end position="434"/>
    </location>
</feature>
<gene>
    <name evidence="6" type="ORF">G4Z05_10730</name>
</gene>
<evidence type="ECO:0000256" key="3">
    <source>
        <dbReference type="ARBA" id="ARBA00023136"/>
    </source>
</evidence>
<evidence type="ECO:0000256" key="2">
    <source>
        <dbReference type="ARBA" id="ARBA00005278"/>
    </source>
</evidence>
<sequence length="495" mass="56113">MRWLFKQQKKEGKKAETEQYLKKSQDYTQVSYINQVTNKKFTISFITTLIDESILQNDALPFLLEKPLENIEDVKKIVAIADVQISNDESEIEQKLFNGYVLVTLESDNSNFAFLAAQKEIVRNITTPEIEFSVIGPKEAFVESLDQNINLLRKRLPVKELIKKEVTLGTISKTKVAILYLENIANPENVQTLMERIKNVEFDAITDSSYIVQLISDNKNSPFPQLLDTERPDRVAAVLAEGKIAIIVDGSPHALITPTTLVEFFSSFEDYFLNWILSSFFRLIRLFAVAFSILITPIYVATLSYHYELIPKDLLNTLVTSRREIPLPPILEALFLELTIELLREAGARLPTKVGQTIGIVGGIVIGTASVEAGLTSNVLLIIVALAALASFTTPVYKMGNAIRLLRFPFLLFAELWGLLGILICFSFLLTHLIRLTSLNRPFLEPLFPPRVTDMKDALIRLPFNKQSRRPQFMRTKFPFRHTSGTNNQNKDIDE</sequence>
<feature type="transmembrane region" description="Helical" evidence="5">
    <location>
        <begin position="283"/>
        <end position="305"/>
    </location>
</feature>
<dbReference type="GO" id="GO:0005886">
    <property type="term" value="C:plasma membrane"/>
    <property type="evidence" value="ECO:0007669"/>
    <property type="project" value="UniProtKB-SubCell"/>
</dbReference>